<dbReference type="Pfam" id="PF00067">
    <property type="entry name" value="p450"/>
    <property type="match status" value="2"/>
</dbReference>
<keyword evidence="3 7" id="KW-0479">Metal-binding</keyword>
<organism evidence="8 9">
    <name type="scientific">Saccharothrix tamanrassetensis</name>
    <dbReference type="NCBI Taxonomy" id="1051531"/>
    <lineage>
        <taxon>Bacteria</taxon>
        <taxon>Bacillati</taxon>
        <taxon>Actinomycetota</taxon>
        <taxon>Actinomycetes</taxon>
        <taxon>Pseudonocardiales</taxon>
        <taxon>Pseudonocardiaceae</taxon>
        <taxon>Saccharothrix</taxon>
    </lineage>
</organism>
<gene>
    <name evidence="8" type="ORF">FHS29_000459</name>
</gene>
<keyword evidence="4 7" id="KW-0560">Oxidoreductase</keyword>
<dbReference type="InterPro" id="IPR017972">
    <property type="entry name" value="Cyt_P450_CS"/>
</dbReference>
<dbReference type="EMBL" id="JACHJN010000001">
    <property type="protein sequence ID" value="MBB5953889.1"/>
    <property type="molecule type" value="Genomic_DNA"/>
</dbReference>
<evidence type="ECO:0000256" key="1">
    <source>
        <dbReference type="ARBA" id="ARBA00010617"/>
    </source>
</evidence>
<comment type="caution">
    <text evidence="8">The sequence shown here is derived from an EMBL/GenBank/DDBJ whole genome shotgun (WGS) entry which is preliminary data.</text>
</comment>
<name>A0A841C900_9PSEU</name>
<evidence type="ECO:0000256" key="4">
    <source>
        <dbReference type="ARBA" id="ARBA00023002"/>
    </source>
</evidence>
<keyword evidence="5 7" id="KW-0408">Iron</keyword>
<dbReference type="GO" id="GO:0020037">
    <property type="term" value="F:heme binding"/>
    <property type="evidence" value="ECO:0007669"/>
    <property type="project" value="InterPro"/>
</dbReference>
<dbReference type="Gene3D" id="1.10.630.10">
    <property type="entry name" value="Cytochrome P450"/>
    <property type="match status" value="1"/>
</dbReference>
<dbReference type="AlphaFoldDB" id="A0A841C900"/>
<evidence type="ECO:0000256" key="6">
    <source>
        <dbReference type="ARBA" id="ARBA00023033"/>
    </source>
</evidence>
<evidence type="ECO:0000256" key="3">
    <source>
        <dbReference type="ARBA" id="ARBA00022723"/>
    </source>
</evidence>
<evidence type="ECO:0000313" key="9">
    <source>
        <dbReference type="Proteomes" id="UP000547510"/>
    </source>
</evidence>
<dbReference type="Proteomes" id="UP000547510">
    <property type="component" value="Unassembled WGS sequence"/>
</dbReference>
<dbReference type="InterPro" id="IPR036396">
    <property type="entry name" value="Cyt_P450_sf"/>
</dbReference>
<dbReference type="CDD" id="cd11029">
    <property type="entry name" value="CYP107-like"/>
    <property type="match status" value="1"/>
</dbReference>
<comment type="similarity">
    <text evidence="1 7">Belongs to the cytochrome P450 family.</text>
</comment>
<keyword evidence="9" id="KW-1185">Reference proteome</keyword>
<dbReference type="RefSeq" id="WP_184687698.1">
    <property type="nucleotide sequence ID" value="NZ_JACHJN010000001.1"/>
</dbReference>
<dbReference type="FunFam" id="1.10.630.10:FF:000018">
    <property type="entry name" value="Cytochrome P450 monooxygenase"/>
    <property type="match status" value="1"/>
</dbReference>
<dbReference type="GO" id="GO:0016705">
    <property type="term" value="F:oxidoreductase activity, acting on paired donors, with incorporation or reduction of molecular oxygen"/>
    <property type="evidence" value="ECO:0007669"/>
    <property type="project" value="InterPro"/>
</dbReference>
<dbReference type="PANTHER" id="PTHR46696:SF1">
    <property type="entry name" value="CYTOCHROME P450 YJIB-RELATED"/>
    <property type="match status" value="1"/>
</dbReference>
<dbReference type="PRINTS" id="PR00385">
    <property type="entry name" value="P450"/>
</dbReference>
<protein>
    <submittedName>
        <fullName evidence="8">Cytochrome P450</fullName>
    </submittedName>
</protein>
<reference evidence="8 9" key="1">
    <citation type="submission" date="2020-08" db="EMBL/GenBank/DDBJ databases">
        <title>Genomic Encyclopedia of Type Strains, Phase III (KMG-III): the genomes of soil and plant-associated and newly described type strains.</title>
        <authorList>
            <person name="Whitman W."/>
        </authorList>
    </citation>
    <scope>NUCLEOTIDE SEQUENCE [LARGE SCALE GENOMIC DNA]</scope>
    <source>
        <strain evidence="8 9">CECT 8640</strain>
    </source>
</reference>
<dbReference type="GO" id="GO:0004497">
    <property type="term" value="F:monooxygenase activity"/>
    <property type="evidence" value="ECO:0007669"/>
    <property type="project" value="UniProtKB-KW"/>
</dbReference>
<sequence>MTQTGLHVLDTTGRDIQGEAAALRARGPAVQVELPGGVAAWLVTDTALIKQLLTDERVSRDAYRHWPAWQNGEGELARTWPLAMWVADRNMITSYGEEHRRLRKLVAGAFTARRTRDMRHRVEAIVAALLDGLAAHGPDRPVDLRAEFAQALPAAVISELLGVPDRVRGELLGVIGGWMTAQDEAALVEYTRRGYELLRDLVALKRVEPADDLVSALISARAEDGARLSEQELVDTVLLTFTAGHETTTNLIDQAVFALLTHPDQLAAARSGAVGWADVVEESIRLEAPFANLPMRFAVSDIDLPGGPTIRAGDPIMISFAASGRDPLVHGDDADEFDASRPTRADHIGFGHGAHYCLGAPLARMEAVVALPALFARFPDLALAVPPQDLRPLESFVSNGHQQLPVLLGRSAS</sequence>
<evidence type="ECO:0000256" key="7">
    <source>
        <dbReference type="RuleBase" id="RU000461"/>
    </source>
</evidence>
<evidence type="ECO:0000313" key="8">
    <source>
        <dbReference type="EMBL" id="MBB5953889.1"/>
    </source>
</evidence>
<dbReference type="InterPro" id="IPR002397">
    <property type="entry name" value="Cyt_P450_B"/>
</dbReference>
<dbReference type="PRINTS" id="PR00359">
    <property type="entry name" value="BP450"/>
</dbReference>
<keyword evidence="2 7" id="KW-0349">Heme</keyword>
<dbReference type="GO" id="GO:0005506">
    <property type="term" value="F:iron ion binding"/>
    <property type="evidence" value="ECO:0007669"/>
    <property type="project" value="InterPro"/>
</dbReference>
<evidence type="ECO:0000256" key="2">
    <source>
        <dbReference type="ARBA" id="ARBA00022617"/>
    </source>
</evidence>
<dbReference type="InterPro" id="IPR001128">
    <property type="entry name" value="Cyt_P450"/>
</dbReference>
<accession>A0A841C900</accession>
<dbReference type="SUPFAM" id="SSF48264">
    <property type="entry name" value="Cytochrome P450"/>
    <property type="match status" value="1"/>
</dbReference>
<keyword evidence="6 7" id="KW-0503">Monooxygenase</keyword>
<proteinExistence type="inferred from homology"/>
<dbReference type="PROSITE" id="PS00086">
    <property type="entry name" value="CYTOCHROME_P450"/>
    <property type="match status" value="1"/>
</dbReference>
<dbReference type="PANTHER" id="PTHR46696">
    <property type="entry name" value="P450, PUTATIVE (EUROFUNG)-RELATED"/>
    <property type="match status" value="1"/>
</dbReference>
<evidence type="ECO:0000256" key="5">
    <source>
        <dbReference type="ARBA" id="ARBA00023004"/>
    </source>
</evidence>